<dbReference type="Proteomes" id="UP000309673">
    <property type="component" value="Unassembled WGS sequence"/>
</dbReference>
<gene>
    <name evidence="2" type="ORF">E5161_12155</name>
</gene>
<sequence length="266" mass="30048">MRFSLSRWLRPEMSECTVCGRMADARSNAVPVPVRHPAAREILQQLCMGCRSSIPWIGAPVCRYCGRPEFCPDCPRRQDKQMAFCRCAVRYDDRMRDMLALYKYRGSERLEPVLAAMLAAAFERVCSELGGRDAAHIFQAVTAVPLAEERLDDRGFNQAERMAVSLSQWYGVAYLPLLQRVRHTEKQSLKTRRSRIVDMKGNFVADRDVMGRIPFAGVSRFRILLIDDIYTTGSTVNECARALKDALAEAGVASEPEVYGALWARS</sequence>
<dbReference type="CDD" id="cd06223">
    <property type="entry name" value="PRTases_typeI"/>
    <property type="match status" value="1"/>
</dbReference>
<dbReference type="PANTHER" id="PTHR47505">
    <property type="entry name" value="DNA UTILIZATION PROTEIN YHGH"/>
    <property type="match status" value="1"/>
</dbReference>
<dbReference type="InterPro" id="IPR029057">
    <property type="entry name" value="PRTase-like"/>
</dbReference>
<proteinExistence type="inferred from homology"/>
<accession>A0A4U0FAV0</accession>
<keyword evidence="3" id="KW-1185">Reference proteome</keyword>
<evidence type="ECO:0000256" key="1">
    <source>
        <dbReference type="ARBA" id="ARBA00008007"/>
    </source>
</evidence>
<dbReference type="PANTHER" id="PTHR47505:SF1">
    <property type="entry name" value="DNA UTILIZATION PROTEIN YHGH"/>
    <property type="match status" value="1"/>
</dbReference>
<comment type="caution">
    <text evidence="2">The sequence shown here is derived from an EMBL/GenBank/DDBJ whole genome shotgun (WGS) entry which is preliminary data.</text>
</comment>
<dbReference type="SUPFAM" id="SSF53271">
    <property type="entry name" value="PRTase-like"/>
    <property type="match status" value="1"/>
</dbReference>
<reference evidence="2 3" key="1">
    <citation type="submission" date="2019-04" db="EMBL/GenBank/DDBJ databases">
        <title>Cohnella sp. nov., isolated from soil.</title>
        <authorList>
            <person name="Kim W."/>
        </authorList>
    </citation>
    <scope>NUCLEOTIDE SEQUENCE [LARGE SCALE GENOMIC DNA]</scope>
    <source>
        <strain evidence="2 3">CAU 1483</strain>
    </source>
</reference>
<comment type="similarity">
    <text evidence="1">Belongs to the ComF/GntX family.</text>
</comment>
<dbReference type="OrthoDB" id="9779910at2"/>
<dbReference type="InterPro" id="IPR000836">
    <property type="entry name" value="PRTase_dom"/>
</dbReference>
<evidence type="ECO:0000313" key="2">
    <source>
        <dbReference type="EMBL" id="TJY41943.1"/>
    </source>
</evidence>
<dbReference type="RefSeq" id="WP_136778077.1">
    <property type="nucleotide sequence ID" value="NZ_SUPK01000005.1"/>
</dbReference>
<dbReference type="EMBL" id="SUPK01000005">
    <property type="protein sequence ID" value="TJY41943.1"/>
    <property type="molecule type" value="Genomic_DNA"/>
</dbReference>
<name>A0A4U0FAV0_9BACL</name>
<dbReference type="Gene3D" id="3.40.50.2020">
    <property type="match status" value="1"/>
</dbReference>
<protein>
    <submittedName>
        <fullName evidence="2">ComF family protein</fullName>
    </submittedName>
</protein>
<dbReference type="InterPro" id="IPR051910">
    <property type="entry name" value="ComF/GntX_DNA_util-trans"/>
</dbReference>
<evidence type="ECO:0000313" key="3">
    <source>
        <dbReference type="Proteomes" id="UP000309673"/>
    </source>
</evidence>
<organism evidence="2 3">
    <name type="scientific">Cohnella pontilimi</name>
    <dbReference type="NCBI Taxonomy" id="2564100"/>
    <lineage>
        <taxon>Bacteria</taxon>
        <taxon>Bacillati</taxon>
        <taxon>Bacillota</taxon>
        <taxon>Bacilli</taxon>
        <taxon>Bacillales</taxon>
        <taxon>Paenibacillaceae</taxon>
        <taxon>Cohnella</taxon>
    </lineage>
</organism>
<dbReference type="AlphaFoldDB" id="A0A4U0FAV0"/>